<comment type="pathway">
    <text evidence="1 10">Carbohydrate biosynthesis; gluconeogenesis.</text>
</comment>
<comment type="cofactor">
    <cofactor evidence="10">
        <name>Mn(2+)</name>
        <dbReference type="ChEBI" id="CHEBI:29035"/>
    </cofactor>
    <text evidence="10">Binds 1 Mn(2+) ion per subunit.</text>
</comment>
<name>A0A943EJI2_9FIRM</name>
<evidence type="ECO:0000313" key="11">
    <source>
        <dbReference type="EMBL" id="MBS5519450.1"/>
    </source>
</evidence>
<accession>A0A943EJI2</accession>
<gene>
    <name evidence="10 11" type="primary">pckA</name>
    <name evidence="11" type="ORF">KHX13_03815</name>
</gene>
<dbReference type="PANTHER" id="PTHR30031:SF0">
    <property type="entry name" value="PHOSPHOENOLPYRUVATE CARBOXYKINASE (ATP)"/>
    <property type="match status" value="1"/>
</dbReference>
<evidence type="ECO:0000256" key="4">
    <source>
        <dbReference type="ARBA" id="ARBA00022432"/>
    </source>
</evidence>
<dbReference type="HAMAP" id="MF_00453">
    <property type="entry name" value="PEPCK_ATP"/>
    <property type="match status" value="1"/>
</dbReference>
<feature type="binding site" evidence="10">
    <location>
        <position position="188"/>
    </location>
    <ligand>
        <name>substrate</name>
    </ligand>
</feature>
<reference evidence="11" key="1">
    <citation type="submission" date="2021-02" db="EMBL/GenBank/DDBJ databases">
        <title>Infant gut strain persistence is associated with maternal origin, phylogeny, and functional potential including surface adhesion and iron acquisition.</title>
        <authorList>
            <person name="Lou Y.C."/>
        </authorList>
    </citation>
    <scope>NUCLEOTIDE SEQUENCE</scope>
    <source>
        <strain evidence="11">L3_106_000M1_dasL3_106_000M1_concoct_15</strain>
    </source>
</reference>
<dbReference type="GO" id="GO:0004612">
    <property type="term" value="F:phosphoenolpyruvate carboxykinase (ATP) activity"/>
    <property type="evidence" value="ECO:0007669"/>
    <property type="project" value="UniProtKB-UniRule"/>
</dbReference>
<dbReference type="Gene3D" id="3.40.449.10">
    <property type="entry name" value="Phosphoenolpyruvate Carboxykinase, domain 1"/>
    <property type="match status" value="1"/>
</dbReference>
<dbReference type="EMBL" id="JAGZCZ010000004">
    <property type="protein sequence ID" value="MBS5519450.1"/>
    <property type="molecule type" value="Genomic_DNA"/>
</dbReference>
<feature type="binding site" evidence="10">
    <location>
        <position position="434"/>
    </location>
    <ligand>
        <name>ATP</name>
        <dbReference type="ChEBI" id="CHEBI:30616"/>
    </ligand>
</feature>
<dbReference type="NCBIfam" id="TIGR00224">
    <property type="entry name" value="pckA"/>
    <property type="match status" value="1"/>
</dbReference>
<sequence>MNSEKLLAEAKEVVRDLSVRELIEASIRNGEGTFSDRGALRVTTGTHTGRSPKDKFIVDTPLTHNIVNWDNNQACTEETFNRLYAKCEKFIKTHRVYVKNVKAGADPSYQIRVKFINEMAWQTVFISQLFIKTDESSTVPEDFTVISLPDVMADPAVDGTNSETFIILNFDKKVVLIGGGLYAGELKKSIFSVMNFLLPQQDVLSMHCSCNEGSKGDVALFFGLSGTGKTTLSADPHRALIGDDEHGWGDNGVFNVEGGCYAKCIDLTEDSQPEIYRAVRFGAVMENVVVDSKTGAPDFSDNTITENTRVAYPLNYIPNAKIPSRAGHPKNIILLTADAFGVLPPISKLTKEQAMYHYLTGYTSKVAGTERGITEPQATFSTAFGAPFLPLQPLVYAKLLGERIARHETNVYLVNTGWSGGPYGVGKRMKLAYTRAMIHAALDDELGEEGWTTMPMFDIAIPKSCPNVPSTILNPRNTWTDKKAYDQMAKKLASLFIDNFKKLFEGKVTDDIASAGPHIDD</sequence>
<keyword evidence="10" id="KW-0464">Manganese</keyword>
<protein>
    <recommendedName>
        <fullName evidence="3 10">Phosphoenolpyruvate carboxykinase (ATP)</fullName>
        <shortName evidence="10">PCK</shortName>
        <shortName evidence="10">PEP carboxykinase</shortName>
        <shortName evidence="10">PEPCK</shortName>
        <ecNumber evidence="3 10">4.1.1.49</ecNumber>
    </recommendedName>
</protein>
<dbReference type="GO" id="GO:0005524">
    <property type="term" value="F:ATP binding"/>
    <property type="evidence" value="ECO:0007669"/>
    <property type="project" value="UniProtKB-UniRule"/>
</dbReference>
<comment type="catalytic activity">
    <reaction evidence="9 10">
        <text>oxaloacetate + ATP = phosphoenolpyruvate + ADP + CO2</text>
        <dbReference type="Rhea" id="RHEA:18617"/>
        <dbReference type="ChEBI" id="CHEBI:16452"/>
        <dbReference type="ChEBI" id="CHEBI:16526"/>
        <dbReference type="ChEBI" id="CHEBI:30616"/>
        <dbReference type="ChEBI" id="CHEBI:58702"/>
        <dbReference type="ChEBI" id="CHEBI:456216"/>
        <dbReference type="EC" id="4.1.1.49"/>
    </reaction>
</comment>
<dbReference type="InterPro" id="IPR015994">
    <property type="entry name" value="PEPCK_ATP_CS"/>
</dbReference>
<evidence type="ECO:0000256" key="1">
    <source>
        <dbReference type="ARBA" id="ARBA00004742"/>
    </source>
</evidence>
<evidence type="ECO:0000313" key="12">
    <source>
        <dbReference type="Proteomes" id="UP000754226"/>
    </source>
</evidence>
<dbReference type="Gene3D" id="2.170.8.10">
    <property type="entry name" value="Phosphoenolpyruvate Carboxykinase, domain 2"/>
    <property type="match status" value="1"/>
</dbReference>
<comment type="function">
    <text evidence="10">Involved in the gluconeogenesis. Catalyzes the conversion of oxaloacetate (OAA) to phosphoenolpyruvate (PEP) through direct phosphoryl transfer between the nucleoside triphosphate and OAA.</text>
</comment>
<dbReference type="Gene3D" id="3.90.228.20">
    <property type="match status" value="1"/>
</dbReference>
<dbReference type="GO" id="GO:0046872">
    <property type="term" value="F:metal ion binding"/>
    <property type="evidence" value="ECO:0007669"/>
    <property type="project" value="UniProtKB-KW"/>
</dbReference>
<comment type="similarity">
    <text evidence="2 10">Belongs to the phosphoenolpyruvate carboxykinase (ATP) family.</text>
</comment>
<dbReference type="EC" id="4.1.1.49" evidence="3 10"/>
<comment type="caution">
    <text evidence="10">Lacks conserved residue(s) required for the propagation of feature annotation.</text>
</comment>
<dbReference type="FunFam" id="2.170.8.10:FF:000001">
    <property type="entry name" value="Phosphoenolpyruvate carboxykinase (ATP)"/>
    <property type="match status" value="1"/>
</dbReference>
<dbReference type="Proteomes" id="UP000754226">
    <property type="component" value="Unassembled WGS sequence"/>
</dbReference>
<dbReference type="AlphaFoldDB" id="A0A943EJI2"/>
<keyword evidence="6 10" id="KW-0210">Decarboxylase</keyword>
<dbReference type="Pfam" id="PF01293">
    <property type="entry name" value="PEPCK_ATP"/>
    <property type="match status" value="1"/>
</dbReference>
<dbReference type="GO" id="GO:0005829">
    <property type="term" value="C:cytosol"/>
    <property type="evidence" value="ECO:0007669"/>
    <property type="project" value="TreeGrafter"/>
</dbReference>
<keyword evidence="10" id="KW-0963">Cytoplasm</keyword>
<dbReference type="InterPro" id="IPR008210">
    <property type="entry name" value="PEP_carboxykinase_N"/>
</dbReference>
<evidence type="ECO:0000256" key="9">
    <source>
        <dbReference type="ARBA" id="ARBA00047371"/>
    </source>
</evidence>
<keyword evidence="10" id="KW-0479">Metal-binding</keyword>
<comment type="subcellular location">
    <subcellularLocation>
        <location evidence="10">Cytoplasm</location>
    </subcellularLocation>
</comment>
<keyword evidence="5 10" id="KW-0547">Nucleotide-binding</keyword>
<dbReference type="PANTHER" id="PTHR30031">
    <property type="entry name" value="PHOSPHOENOLPYRUVATE CARBOXYKINASE ATP"/>
    <property type="match status" value="1"/>
</dbReference>
<dbReference type="SUPFAM" id="SSF53795">
    <property type="entry name" value="PEP carboxykinase-like"/>
    <property type="match status" value="1"/>
</dbReference>
<dbReference type="NCBIfam" id="NF006820">
    <property type="entry name" value="PRK09344.1-2"/>
    <property type="match status" value="1"/>
</dbReference>
<dbReference type="GO" id="GO:0006094">
    <property type="term" value="P:gluconeogenesis"/>
    <property type="evidence" value="ECO:0007669"/>
    <property type="project" value="UniProtKB-UniRule"/>
</dbReference>
<feature type="binding site" evidence="10">
    <location>
        <position position="188"/>
    </location>
    <ligand>
        <name>Mn(2+)</name>
        <dbReference type="ChEBI" id="CHEBI:29035"/>
    </ligand>
</feature>
<evidence type="ECO:0000256" key="5">
    <source>
        <dbReference type="ARBA" id="ARBA00022741"/>
    </source>
</evidence>
<comment type="caution">
    <text evidence="11">The sequence shown here is derived from an EMBL/GenBank/DDBJ whole genome shotgun (WGS) entry which is preliminary data.</text>
</comment>
<dbReference type="InterPro" id="IPR013035">
    <property type="entry name" value="PEP_carboxykinase_C"/>
</dbReference>
<evidence type="ECO:0000256" key="8">
    <source>
        <dbReference type="ARBA" id="ARBA00023239"/>
    </source>
</evidence>
<keyword evidence="8 10" id="KW-0456">Lyase</keyword>
<evidence type="ECO:0000256" key="10">
    <source>
        <dbReference type="HAMAP-Rule" id="MF_00453"/>
    </source>
</evidence>
<evidence type="ECO:0000256" key="6">
    <source>
        <dbReference type="ARBA" id="ARBA00022793"/>
    </source>
</evidence>
<keyword evidence="4 10" id="KW-0312">Gluconeogenesis</keyword>
<dbReference type="PIRSF" id="PIRSF006294">
    <property type="entry name" value="PEP_crbxkin"/>
    <property type="match status" value="1"/>
</dbReference>
<feature type="binding site" evidence="10">
    <location>
        <position position="309"/>
    </location>
    <ligand>
        <name>substrate</name>
    </ligand>
</feature>
<feature type="binding site" evidence="10">
    <location>
        <begin position="223"/>
        <end position="231"/>
    </location>
    <ligand>
        <name>ATP</name>
        <dbReference type="ChEBI" id="CHEBI:30616"/>
    </ligand>
</feature>
<dbReference type="InterPro" id="IPR001272">
    <property type="entry name" value="PEP_carboxykinase_ATP"/>
</dbReference>
<keyword evidence="7 10" id="KW-0067">ATP-binding</keyword>
<proteinExistence type="inferred from homology"/>
<feature type="binding site" evidence="10">
    <location>
        <position position="309"/>
    </location>
    <ligand>
        <name>ATP</name>
        <dbReference type="ChEBI" id="CHEBI:30616"/>
    </ligand>
</feature>
<feature type="binding site" evidence="10">
    <location>
        <position position="207"/>
    </location>
    <ligand>
        <name>ATP</name>
        <dbReference type="ChEBI" id="CHEBI:30616"/>
    </ligand>
</feature>
<feature type="binding site" evidence="10">
    <location>
        <position position="188"/>
    </location>
    <ligand>
        <name>ATP</name>
        <dbReference type="ChEBI" id="CHEBI:30616"/>
    </ligand>
</feature>
<dbReference type="PROSITE" id="PS00532">
    <property type="entry name" value="PEPCK_ATP"/>
    <property type="match status" value="1"/>
</dbReference>
<feature type="binding site" evidence="10">
    <location>
        <position position="50"/>
    </location>
    <ligand>
        <name>substrate</name>
    </ligand>
</feature>
<feature type="binding site" evidence="10">
    <location>
        <position position="207"/>
    </location>
    <ligand>
        <name>Mn(2+)</name>
        <dbReference type="ChEBI" id="CHEBI:29035"/>
    </ligand>
</feature>
<evidence type="ECO:0000256" key="7">
    <source>
        <dbReference type="ARBA" id="ARBA00022840"/>
    </source>
</evidence>
<dbReference type="SUPFAM" id="SSF68923">
    <property type="entry name" value="PEP carboxykinase N-terminal domain"/>
    <property type="match status" value="1"/>
</dbReference>
<feature type="binding site" evidence="10">
    <location>
        <position position="182"/>
    </location>
    <ligand>
        <name>substrate</name>
    </ligand>
</feature>
<organism evidence="11 12">
    <name type="scientific">Acidaminococcus intestini</name>
    <dbReference type="NCBI Taxonomy" id="187327"/>
    <lineage>
        <taxon>Bacteria</taxon>
        <taxon>Bacillati</taxon>
        <taxon>Bacillota</taxon>
        <taxon>Negativicutes</taxon>
        <taxon>Acidaminococcales</taxon>
        <taxon>Acidaminococcaceae</taxon>
        <taxon>Acidaminococcus</taxon>
    </lineage>
</organism>
<feature type="binding site" evidence="10">
    <location>
        <position position="244"/>
    </location>
    <ligand>
        <name>Mn(2+)</name>
        <dbReference type="ChEBI" id="CHEBI:29035"/>
    </ligand>
</feature>
<dbReference type="NCBIfam" id="NF006821">
    <property type="entry name" value="PRK09344.1-3"/>
    <property type="match status" value="1"/>
</dbReference>
<evidence type="ECO:0000256" key="3">
    <source>
        <dbReference type="ARBA" id="ARBA00012363"/>
    </source>
</evidence>
<evidence type="ECO:0000256" key="2">
    <source>
        <dbReference type="ARBA" id="ARBA00006052"/>
    </source>
</evidence>
<dbReference type="CDD" id="cd00484">
    <property type="entry name" value="PEPCK_ATP"/>
    <property type="match status" value="1"/>
</dbReference>